<sequence>MMHLDINVPVPIVGSYALTRGFFFSKNRRVCLDLY</sequence>
<protein>
    <submittedName>
        <fullName evidence="1">Uncharacterized protein</fullName>
    </submittedName>
</protein>
<proteinExistence type="predicted"/>
<organism evidence="1">
    <name type="scientific">Siphoviridae sp. ctAFE3</name>
    <dbReference type="NCBI Taxonomy" id="2827796"/>
    <lineage>
        <taxon>Viruses</taxon>
        <taxon>Duplodnaviria</taxon>
        <taxon>Heunggongvirae</taxon>
        <taxon>Uroviricota</taxon>
        <taxon>Caudoviricetes</taxon>
    </lineage>
</organism>
<evidence type="ECO:0000313" key="1">
    <source>
        <dbReference type="EMBL" id="DAF46705.1"/>
    </source>
</evidence>
<accession>A0A8S5S6Z0</accession>
<dbReference type="EMBL" id="BK032542">
    <property type="protein sequence ID" value="DAF46705.1"/>
    <property type="molecule type" value="Genomic_DNA"/>
</dbReference>
<name>A0A8S5S6Z0_9CAUD</name>
<reference evidence="1" key="1">
    <citation type="journal article" date="2021" name="Proc. Natl. Acad. Sci. U.S.A.">
        <title>A Catalog of Tens of Thousands of Viruses from Human Metagenomes Reveals Hidden Associations with Chronic Diseases.</title>
        <authorList>
            <person name="Tisza M.J."/>
            <person name="Buck C.B."/>
        </authorList>
    </citation>
    <scope>NUCLEOTIDE SEQUENCE</scope>
    <source>
        <strain evidence="1">CtAFE3</strain>
    </source>
</reference>